<feature type="region of interest" description="Disordered" evidence="2">
    <location>
        <begin position="247"/>
        <end position="269"/>
    </location>
</feature>
<gene>
    <name evidence="3" type="primary">LOC107825000</name>
</gene>
<dbReference type="PANTHER" id="PTHR36607">
    <property type="entry name" value="1,2-DIHYDROXY-3-KETO-5-METHYLTHIOPENTENE DIOXYGENASE 4"/>
    <property type="match status" value="1"/>
</dbReference>
<evidence type="ECO:0000256" key="1">
    <source>
        <dbReference type="SAM" id="Coils"/>
    </source>
</evidence>
<dbReference type="AlphaFoldDB" id="A0A1S4D1L6"/>
<sequence>MGWVICRTRSLFKWGLQAGEGAAIYFGKEEARKRIHNGENIIWTSTMPRRSGLHHYYDDGKADESELNFFMSIRSNYLPLRDGVNFIIELYSPHRFSRQFGFYQDTPGRLEQDFREASLEEGLRLARICVLTRSKSRAVFPPFGSNMKKFTSSNYRSWWARAHGSLLEDHLQFLMNTVEPITDTIQGCNEDVLVIDELPALQSKVVGMRAGNGPMLRKEVQREEIHSPVDQSLIPFGVVIDASNKCLSQEESDSSKGDQYWKRKRPNPEGVIEVQSVDSPSRTLTAQNKEANNVVLQRVRPQDSGESVAGPNPQKSSSKAKADQEATSISLNGIRAKLGSDLHERPTVAASVFDGKKVVLDIRKEFILKLWTSIQRKLKGSTADNVSELEENTKVILEAMGGDDVDISPLKNLLESLFELAASYNKTRSDLSEKVEENARSDIEVCLTNAMIKEEEKVREVSSIRQSLIIVKEKIEKLREKEKDLESLLEAAEEEAEEAKLGASTARKEYDACCTALLTADDLADLDKKKKYLEAMLNDLANYKLCLD</sequence>
<keyword evidence="1" id="KW-0175">Coiled coil</keyword>
<feature type="compositionally biased region" description="Polar residues" evidence="2">
    <location>
        <begin position="313"/>
        <end position="326"/>
    </location>
</feature>
<evidence type="ECO:0000313" key="3">
    <source>
        <dbReference type="RefSeq" id="XP_016507312.1"/>
    </source>
</evidence>
<reference evidence="3" key="1">
    <citation type="submission" date="2025-08" db="UniProtKB">
        <authorList>
            <consortium name="RefSeq"/>
        </authorList>
    </citation>
    <scope>IDENTIFICATION</scope>
</reference>
<accession>A0A1S4D1L6</accession>
<organism evidence="3">
    <name type="scientific">Nicotiana tabacum</name>
    <name type="common">Common tobacco</name>
    <dbReference type="NCBI Taxonomy" id="4097"/>
    <lineage>
        <taxon>Eukaryota</taxon>
        <taxon>Viridiplantae</taxon>
        <taxon>Streptophyta</taxon>
        <taxon>Embryophyta</taxon>
        <taxon>Tracheophyta</taxon>
        <taxon>Spermatophyta</taxon>
        <taxon>Magnoliopsida</taxon>
        <taxon>eudicotyledons</taxon>
        <taxon>Gunneridae</taxon>
        <taxon>Pentapetalae</taxon>
        <taxon>asterids</taxon>
        <taxon>lamiids</taxon>
        <taxon>Solanales</taxon>
        <taxon>Solanaceae</taxon>
        <taxon>Nicotianoideae</taxon>
        <taxon>Nicotianeae</taxon>
        <taxon>Nicotiana</taxon>
    </lineage>
</organism>
<dbReference type="PANTHER" id="PTHR36607:SF23">
    <property type="entry name" value="AMINOTRANSFERASE-LIKE PLANT MOBILE DOMAIN-CONTAINING PROTEIN"/>
    <property type="match status" value="1"/>
</dbReference>
<feature type="region of interest" description="Disordered" evidence="2">
    <location>
        <begin position="297"/>
        <end position="326"/>
    </location>
</feature>
<name>A0A1S4D1L6_TOBAC</name>
<dbReference type="OMA" id="YDACCTA"/>
<dbReference type="PaxDb" id="4097-A0A1S4D1L6"/>
<evidence type="ECO:0000256" key="2">
    <source>
        <dbReference type="SAM" id="MobiDB-lite"/>
    </source>
</evidence>
<proteinExistence type="predicted"/>
<dbReference type="KEGG" id="nta:107825000"/>
<protein>
    <submittedName>
        <fullName evidence="3">Uncharacterized protein</fullName>
    </submittedName>
</protein>
<feature type="coiled-coil region" evidence="1">
    <location>
        <begin position="468"/>
        <end position="509"/>
    </location>
</feature>
<dbReference type="RefSeq" id="XP_016507312.1">
    <property type="nucleotide sequence ID" value="XM_016651826.1"/>
</dbReference>
<dbReference type="OrthoDB" id="1305246at2759"/>